<name>A0A3D8IZU5_9HELI</name>
<dbReference type="EMBL" id="NXLU01000001">
    <property type="protein sequence ID" value="RDU70071.1"/>
    <property type="molecule type" value="Genomic_DNA"/>
</dbReference>
<dbReference type="Pfam" id="PF04390">
    <property type="entry name" value="LptE"/>
    <property type="match status" value="1"/>
</dbReference>
<dbReference type="RefSeq" id="WP_104723924.1">
    <property type="nucleotide sequence ID" value="NZ_FZNE01000002.1"/>
</dbReference>
<evidence type="ECO:0000313" key="2">
    <source>
        <dbReference type="Proteomes" id="UP000257067"/>
    </source>
</evidence>
<organism evidence="1 2">
    <name type="scientific">Helicobacter cholecystus</name>
    <dbReference type="NCBI Taxonomy" id="45498"/>
    <lineage>
        <taxon>Bacteria</taxon>
        <taxon>Pseudomonadati</taxon>
        <taxon>Campylobacterota</taxon>
        <taxon>Epsilonproteobacteria</taxon>
        <taxon>Campylobacterales</taxon>
        <taxon>Helicobacteraceae</taxon>
        <taxon>Helicobacter</taxon>
    </lineage>
</organism>
<dbReference type="AlphaFoldDB" id="A0A3D8IZU5"/>
<dbReference type="InterPro" id="IPR007485">
    <property type="entry name" value="LPS_assembly_LptE"/>
</dbReference>
<comment type="caution">
    <text evidence="1">The sequence shown here is derived from an EMBL/GenBank/DDBJ whole genome shotgun (WGS) entry which is preliminary data.</text>
</comment>
<reference evidence="1 2" key="1">
    <citation type="submission" date="2018-04" db="EMBL/GenBank/DDBJ databases">
        <title>Novel Campyloabacter and Helicobacter Species and Strains.</title>
        <authorList>
            <person name="Mannion A.J."/>
            <person name="Shen Z."/>
            <person name="Fox J.G."/>
        </authorList>
    </citation>
    <scope>NUCLEOTIDE SEQUENCE [LARGE SCALE GENOMIC DNA]</scope>
    <source>
        <strain evidence="1 2">ATCC 700242</strain>
    </source>
</reference>
<evidence type="ECO:0000313" key="1">
    <source>
        <dbReference type="EMBL" id="RDU70071.1"/>
    </source>
</evidence>
<dbReference type="PROSITE" id="PS51257">
    <property type="entry name" value="PROKAR_LIPOPROTEIN"/>
    <property type="match status" value="1"/>
</dbReference>
<protein>
    <submittedName>
        <fullName evidence="1">Uncharacterized protein</fullName>
    </submittedName>
</protein>
<accession>A0A3D8IZU5</accession>
<proteinExistence type="predicted"/>
<gene>
    <name evidence="1" type="ORF">CQA62_01270</name>
</gene>
<dbReference type="GO" id="GO:0019867">
    <property type="term" value="C:outer membrane"/>
    <property type="evidence" value="ECO:0007669"/>
    <property type="project" value="InterPro"/>
</dbReference>
<dbReference type="GO" id="GO:0043165">
    <property type="term" value="P:Gram-negative-bacterium-type cell outer membrane assembly"/>
    <property type="evidence" value="ECO:0007669"/>
    <property type="project" value="InterPro"/>
</dbReference>
<dbReference type="Proteomes" id="UP000257067">
    <property type="component" value="Unassembled WGS sequence"/>
</dbReference>
<dbReference type="OrthoDB" id="5347351at2"/>
<keyword evidence="2" id="KW-1185">Reference proteome</keyword>
<sequence>MRKFFILVLLFFLMGCGYRPIGHFAKEIFGESIYVEVVINPKFPKSGIFAKDMLNKAFLARFHLNVVPKDQAQSNILMDLRKIDFTSIAQDDQGFSTHYRITVDIDFKYKSIYGQDYAITTSGSSDYASTDNMTSIATEKAQLDAINLAVEQAINKFVSQTFYQGATYLKKRGNESR</sequence>